<protein>
    <submittedName>
        <fullName evidence="1">Uncharacterized protein</fullName>
    </submittedName>
</protein>
<evidence type="ECO:0000313" key="3">
    <source>
        <dbReference type="Proteomes" id="UP000663829"/>
    </source>
</evidence>
<reference evidence="1" key="1">
    <citation type="submission" date="2021-02" db="EMBL/GenBank/DDBJ databases">
        <authorList>
            <person name="Nowell W R."/>
        </authorList>
    </citation>
    <scope>NUCLEOTIDE SEQUENCE</scope>
</reference>
<proteinExistence type="predicted"/>
<organism evidence="1 3">
    <name type="scientific">Didymodactylos carnosus</name>
    <dbReference type="NCBI Taxonomy" id="1234261"/>
    <lineage>
        <taxon>Eukaryota</taxon>
        <taxon>Metazoa</taxon>
        <taxon>Spiralia</taxon>
        <taxon>Gnathifera</taxon>
        <taxon>Rotifera</taxon>
        <taxon>Eurotatoria</taxon>
        <taxon>Bdelloidea</taxon>
        <taxon>Philodinida</taxon>
        <taxon>Philodinidae</taxon>
        <taxon>Didymodactylos</taxon>
    </lineage>
</organism>
<keyword evidence="3" id="KW-1185">Reference proteome</keyword>
<dbReference type="EMBL" id="CAJNOQ010005052">
    <property type="protein sequence ID" value="CAF1084253.1"/>
    <property type="molecule type" value="Genomic_DNA"/>
</dbReference>
<dbReference type="EMBL" id="CAJOBC010005051">
    <property type="protein sequence ID" value="CAF3849864.1"/>
    <property type="molecule type" value="Genomic_DNA"/>
</dbReference>
<name>A0A814MX26_9BILA</name>
<dbReference type="AlphaFoldDB" id="A0A814MX26"/>
<dbReference type="Proteomes" id="UP000663829">
    <property type="component" value="Unassembled WGS sequence"/>
</dbReference>
<evidence type="ECO:0000313" key="1">
    <source>
        <dbReference type="EMBL" id="CAF1084253.1"/>
    </source>
</evidence>
<gene>
    <name evidence="1" type="ORF">GPM918_LOCUS17924</name>
    <name evidence="2" type="ORF">SRO942_LOCUS17920</name>
</gene>
<accession>A0A814MX26</accession>
<feature type="non-terminal residue" evidence="1">
    <location>
        <position position="16"/>
    </location>
</feature>
<dbReference type="Proteomes" id="UP000681722">
    <property type="component" value="Unassembled WGS sequence"/>
</dbReference>
<comment type="caution">
    <text evidence="1">The sequence shown here is derived from an EMBL/GenBank/DDBJ whole genome shotgun (WGS) entry which is preliminary data.</text>
</comment>
<sequence length="16" mass="1849">MIHAFLGFPGMSRTRQ</sequence>
<evidence type="ECO:0000313" key="2">
    <source>
        <dbReference type="EMBL" id="CAF3849864.1"/>
    </source>
</evidence>